<dbReference type="Proteomes" id="UP000807115">
    <property type="component" value="Chromosome 10"/>
</dbReference>
<feature type="compositionally biased region" description="Pro residues" evidence="1">
    <location>
        <begin position="35"/>
        <end position="46"/>
    </location>
</feature>
<feature type="region of interest" description="Disordered" evidence="1">
    <location>
        <begin position="26"/>
        <end position="130"/>
    </location>
</feature>
<evidence type="ECO:0000313" key="2">
    <source>
        <dbReference type="EMBL" id="KAG0516129.1"/>
    </source>
</evidence>
<organism evidence="2 3">
    <name type="scientific">Sorghum bicolor</name>
    <name type="common">Sorghum</name>
    <name type="synonym">Sorghum vulgare</name>
    <dbReference type="NCBI Taxonomy" id="4558"/>
    <lineage>
        <taxon>Eukaryota</taxon>
        <taxon>Viridiplantae</taxon>
        <taxon>Streptophyta</taxon>
        <taxon>Embryophyta</taxon>
        <taxon>Tracheophyta</taxon>
        <taxon>Spermatophyta</taxon>
        <taxon>Magnoliopsida</taxon>
        <taxon>Liliopsida</taxon>
        <taxon>Poales</taxon>
        <taxon>Poaceae</taxon>
        <taxon>PACMAD clade</taxon>
        <taxon>Panicoideae</taxon>
        <taxon>Andropogonodae</taxon>
        <taxon>Andropogoneae</taxon>
        <taxon>Sorghinae</taxon>
        <taxon>Sorghum</taxon>
    </lineage>
</organism>
<dbReference type="AlphaFoldDB" id="A0A921U329"/>
<accession>A0A921U329</accession>
<feature type="non-terminal residue" evidence="2">
    <location>
        <position position="1"/>
    </location>
</feature>
<reference evidence="2" key="1">
    <citation type="journal article" date="2019" name="BMC Genomics">
        <title>A new reference genome for Sorghum bicolor reveals high levels of sequence similarity between sweet and grain genotypes: implications for the genetics of sugar metabolism.</title>
        <authorList>
            <person name="Cooper E.A."/>
            <person name="Brenton Z.W."/>
            <person name="Flinn B.S."/>
            <person name="Jenkins J."/>
            <person name="Shu S."/>
            <person name="Flowers D."/>
            <person name="Luo F."/>
            <person name="Wang Y."/>
            <person name="Xia P."/>
            <person name="Barry K."/>
            <person name="Daum C."/>
            <person name="Lipzen A."/>
            <person name="Yoshinaga Y."/>
            <person name="Schmutz J."/>
            <person name="Saski C."/>
            <person name="Vermerris W."/>
            <person name="Kresovich S."/>
        </authorList>
    </citation>
    <scope>NUCLEOTIDE SEQUENCE</scope>
</reference>
<comment type="caution">
    <text evidence="2">The sequence shown here is derived from an EMBL/GenBank/DDBJ whole genome shotgun (WGS) entry which is preliminary data.</text>
</comment>
<dbReference type="EMBL" id="CM027689">
    <property type="protein sequence ID" value="KAG0516129.1"/>
    <property type="molecule type" value="Genomic_DNA"/>
</dbReference>
<feature type="region of interest" description="Disordered" evidence="1">
    <location>
        <begin position="1"/>
        <end position="20"/>
    </location>
</feature>
<gene>
    <name evidence="2" type="ORF">BDA96_10G336200</name>
</gene>
<proteinExistence type="predicted"/>
<name>A0A921U329_SORBI</name>
<reference evidence="2" key="2">
    <citation type="submission" date="2020-10" db="EMBL/GenBank/DDBJ databases">
        <authorList>
            <person name="Cooper E.A."/>
            <person name="Brenton Z.W."/>
            <person name="Flinn B.S."/>
            <person name="Jenkins J."/>
            <person name="Shu S."/>
            <person name="Flowers D."/>
            <person name="Luo F."/>
            <person name="Wang Y."/>
            <person name="Xia P."/>
            <person name="Barry K."/>
            <person name="Daum C."/>
            <person name="Lipzen A."/>
            <person name="Yoshinaga Y."/>
            <person name="Schmutz J."/>
            <person name="Saski C."/>
            <person name="Vermerris W."/>
            <person name="Kresovich S."/>
        </authorList>
    </citation>
    <scope>NUCLEOTIDE SEQUENCE</scope>
</reference>
<evidence type="ECO:0000256" key="1">
    <source>
        <dbReference type="SAM" id="MobiDB-lite"/>
    </source>
</evidence>
<protein>
    <submittedName>
        <fullName evidence="2">Uncharacterized protein</fullName>
    </submittedName>
</protein>
<evidence type="ECO:0000313" key="3">
    <source>
        <dbReference type="Proteomes" id="UP000807115"/>
    </source>
</evidence>
<sequence>AYGGAGEDDKCLNSVSGRPGILRRTTNSSFFSAAPPLPLGLPPPPRTSRRAAERRRASVSSAPTLPPCLPRHLASHRRPASRAVSPLIAAPPPSVVPGCRAPSPSSATRVRREKEPQRVDPGAAASIPREKGEGAGEIYFFSAPPFLAALSKHVLRRFVGSE</sequence>